<dbReference type="PATRIC" id="fig|72407.105.peg.1433"/>
<proteinExistence type="predicted"/>
<dbReference type="PANTHER" id="PTHR32385:SF15">
    <property type="entry name" value="INOSITOL PHOSPHOCERAMIDE MANNOSYLTRANSFERASE 1"/>
    <property type="match status" value="1"/>
</dbReference>
<dbReference type="GO" id="GO:0000030">
    <property type="term" value="F:mannosyltransferase activity"/>
    <property type="evidence" value="ECO:0007669"/>
    <property type="project" value="TreeGrafter"/>
</dbReference>
<evidence type="ECO:0000313" key="2">
    <source>
        <dbReference type="EMBL" id="AHJ80457.1"/>
    </source>
</evidence>
<dbReference type="EMBL" id="KF793262">
    <property type="protein sequence ID" value="AHJ80457.1"/>
    <property type="molecule type" value="Genomic_DNA"/>
</dbReference>
<dbReference type="InterPro" id="IPR051706">
    <property type="entry name" value="Glycosyltransferase_domain"/>
</dbReference>
<reference evidence="2" key="1">
    <citation type="journal article" date="2014" name="Antimicrob. Agents Chemother.">
        <title>Multiplex PCR for Identification of Two Capsular Types in Epidemic KPC-Producing Klebsiella pneumoniae Sequence Type 258 Strains.</title>
        <authorList>
            <person name="Chen L."/>
            <person name="Chavda K.D."/>
            <person name="Findlay J."/>
            <person name="Peirano G."/>
            <person name="Hopkins K."/>
            <person name="Pitout J.D."/>
            <person name="Bonomo R.A."/>
            <person name="Woodford N."/>
            <person name="DeLeo F.R."/>
            <person name="Kreiswirth B.N."/>
        </authorList>
    </citation>
    <scope>NUCLEOTIDE SEQUENCE</scope>
    <source>
        <strain evidence="2">BK32192</strain>
    </source>
</reference>
<protein>
    <submittedName>
        <fullName evidence="2">Putative mannosyltransferase involved in polysaccharide biosynthesis</fullName>
    </submittedName>
</protein>
<dbReference type="InterPro" id="IPR007577">
    <property type="entry name" value="GlycoTrfase_DXD_sugar-bd_CS"/>
</dbReference>
<evidence type="ECO:0000256" key="1">
    <source>
        <dbReference type="ARBA" id="ARBA00022679"/>
    </source>
</evidence>
<dbReference type="SUPFAM" id="SSF53448">
    <property type="entry name" value="Nucleotide-diphospho-sugar transferases"/>
    <property type="match status" value="1"/>
</dbReference>
<dbReference type="Pfam" id="PF04488">
    <property type="entry name" value="Gly_transf_sug"/>
    <property type="match status" value="1"/>
</dbReference>
<dbReference type="PANTHER" id="PTHR32385">
    <property type="entry name" value="MANNOSYL PHOSPHORYLINOSITOL CERAMIDE SYNTHASE"/>
    <property type="match status" value="1"/>
</dbReference>
<dbReference type="Gene3D" id="3.90.550.20">
    <property type="match status" value="1"/>
</dbReference>
<keyword evidence="1 2" id="KW-0808">Transferase</keyword>
<accession>A0A023JM97</accession>
<dbReference type="GO" id="GO:0016020">
    <property type="term" value="C:membrane"/>
    <property type="evidence" value="ECO:0007669"/>
    <property type="project" value="GOC"/>
</dbReference>
<dbReference type="KEGG" id="kpw:KPNIH30_18030"/>
<dbReference type="AlphaFoldDB" id="A0A023JM97"/>
<sequence>MIPKIIHCIWLGGRELPALEKKCIESWSIYNPDYKIIIWDEKNLVIDDPEYKSAYLKKQWAYCADLARMRLLYEYGGIYLDTDMEAIASFDNLLKYSFFAGKEDDEMINGAILGAEKGHEFVFSIYEEVKKSLRTNFIPIPRIITYIYQKNTNLKDIKIFEKEVFYPFNPYASPIKQLLYKDIQKNTVAIHHWSKSWNPSFIQKCYRRLKRILSKSKYY</sequence>
<dbReference type="GO" id="GO:0051999">
    <property type="term" value="P:mannosyl-inositol phosphorylceramide biosynthetic process"/>
    <property type="evidence" value="ECO:0007669"/>
    <property type="project" value="TreeGrafter"/>
</dbReference>
<dbReference type="RefSeq" id="WP_004199310.1">
    <property type="nucleotide sequence ID" value="NZ_CP009872.1"/>
</dbReference>
<organism evidence="2">
    <name type="scientific">Klebsiella pneumoniae subsp. pneumoniae</name>
    <dbReference type="NCBI Taxonomy" id="72407"/>
    <lineage>
        <taxon>Bacteria</taxon>
        <taxon>Pseudomonadati</taxon>
        <taxon>Pseudomonadota</taxon>
        <taxon>Gammaproteobacteria</taxon>
        <taxon>Enterobacterales</taxon>
        <taxon>Enterobacteriaceae</taxon>
        <taxon>Klebsiella/Raoultella group</taxon>
        <taxon>Klebsiella</taxon>
        <taxon>Klebsiella pneumoniae complex</taxon>
    </lineage>
</organism>
<keyword evidence="2" id="KW-0328">Glycosyltransferase</keyword>
<name>A0A023JM97_KLEPN</name>
<dbReference type="InterPro" id="IPR029044">
    <property type="entry name" value="Nucleotide-diphossugar_trans"/>
</dbReference>